<comment type="similarity">
    <text evidence="3">Belongs to the FdhD family.</text>
</comment>
<dbReference type="GO" id="GO:0097163">
    <property type="term" value="F:sulfur carrier activity"/>
    <property type="evidence" value="ECO:0007669"/>
    <property type="project" value="UniProtKB-UniRule"/>
</dbReference>
<comment type="subcellular location">
    <subcellularLocation>
        <location evidence="3">Cytoplasm</location>
    </subcellularLocation>
</comment>
<dbReference type="Proteomes" id="UP000001695">
    <property type="component" value="Chromosome"/>
</dbReference>
<dbReference type="EMBL" id="CP001016">
    <property type="protein sequence ID" value="ACB94638.1"/>
    <property type="molecule type" value="Genomic_DNA"/>
</dbReference>
<evidence type="ECO:0000256" key="3">
    <source>
        <dbReference type="HAMAP-Rule" id="MF_00187"/>
    </source>
</evidence>
<dbReference type="NCBIfam" id="TIGR00129">
    <property type="entry name" value="fdhD_narQ"/>
    <property type="match status" value="1"/>
</dbReference>
<dbReference type="RefSeq" id="WP_012383995.1">
    <property type="nucleotide sequence ID" value="NC_010581.1"/>
</dbReference>
<dbReference type="STRING" id="395963.Bind_0994"/>
<gene>
    <name evidence="3" type="primary">fdhD</name>
    <name evidence="5" type="ordered locus">Bind_0994</name>
</gene>
<dbReference type="Gene3D" id="3.10.20.10">
    <property type="match status" value="1"/>
</dbReference>
<dbReference type="eggNOG" id="COG1526">
    <property type="taxonomic scope" value="Bacteria"/>
</dbReference>
<dbReference type="SUPFAM" id="SSF53927">
    <property type="entry name" value="Cytidine deaminase-like"/>
    <property type="match status" value="1"/>
</dbReference>
<comment type="caution">
    <text evidence="3">Lacks conserved residue(s) required for the propagation of feature annotation.</text>
</comment>
<feature type="region of interest" description="Disordered" evidence="4">
    <location>
        <begin position="1"/>
        <end position="22"/>
    </location>
</feature>
<evidence type="ECO:0000256" key="1">
    <source>
        <dbReference type="ARBA" id="ARBA00022490"/>
    </source>
</evidence>
<dbReference type="GO" id="GO:0016783">
    <property type="term" value="F:sulfurtransferase activity"/>
    <property type="evidence" value="ECO:0007669"/>
    <property type="project" value="InterPro"/>
</dbReference>
<keyword evidence="2 3" id="KW-0501">Molybdenum cofactor biosynthesis</keyword>
<dbReference type="AlphaFoldDB" id="B2II55"/>
<dbReference type="InterPro" id="IPR003786">
    <property type="entry name" value="FdhD"/>
</dbReference>
<dbReference type="KEGG" id="bid:Bind_0994"/>
<reference evidence="5 6" key="2">
    <citation type="journal article" date="2010" name="J. Bacteriol.">
        <title>Complete genome sequence of Beijerinckia indica subsp. indica.</title>
        <authorList>
            <person name="Tamas I."/>
            <person name="Dedysh S.N."/>
            <person name="Liesack W."/>
            <person name="Stott M.B."/>
            <person name="Alam M."/>
            <person name="Murrell J.C."/>
            <person name="Dunfield P.F."/>
        </authorList>
    </citation>
    <scope>NUCLEOTIDE SEQUENCE [LARGE SCALE GENOMIC DNA]</scope>
    <source>
        <strain evidence="6">ATCC 9039 / DSM 1715 / NCIMB 8712</strain>
    </source>
</reference>
<dbReference type="GO" id="GO:0006777">
    <property type="term" value="P:Mo-molybdopterin cofactor biosynthetic process"/>
    <property type="evidence" value="ECO:0007669"/>
    <property type="project" value="UniProtKB-UniRule"/>
</dbReference>
<dbReference type="InterPro" id="IPR016193">
    <property type="entry name" value="Cytidine_deaminase-like"/>
</dbReference>
<dbReference type="HAMAP" id="MF_00187">
    <property type="entry name" value="FdhD"/>
    <property type="match status" value="1"/>
</dbReference>
<comment type="function">
    <text evidence="3">Required for formate dehydrogenase (FDH) activity. Acts as a sulfur carrier protein that transfers sulfur from IscS to the molybdenum cofactor prior to its insertion into FDH.</text>
</comment>
<evidence type="ECO:0000256" key="2">
    <source>
        <dbReference type="ARBA" id="ARBA00023150"/>
    </source>
</evidence>
<evidence type="ECO:0000256" key="4">
    <source>
        <dbReference type="SAM" id="MobiDB-lite"/>
    </source>
</evidence>
<dbReference type="GO" id="GO:0005737">
    <property type="term" value="C:cytoplasm"/>
    <property type="evidence" value="ECO:0007669"/>
    <property type="project" value="UniProtKB-SubCell"/>
</dbReference>
<protein>
    <recommendedName>
        <fullName evidence="3">Sulfur carrier protein FdhD</fullName>
    </recommendedName>
</protein>
<name>B2II55_BEII9</name>
<feature type="active site" description="Cysteine persulfide intermediate" evidence="3">
    <location>
        <position position="137"/>
    </location>
</feature>
<dbReference type="Gene3D" id="3.40.140.10">
    <property type="entry name" value="Cytidine Deaminase, domain 2"/>
    <property type="match status" value="1"/>
</dbReference>
<dbReference type="PIRSF" id="PIRSF015626">
    <property type="entry name" value="FdhD"/>
    <property type="match status" value="1"/>
</dbReference>
<keyword evidence="1 3" id="KW-0963">Cytoplasm</keyword>
<organism evidence="5 6">
    <name type="scientific">Beijerinckia indica subsp. indica (strain ATCC 9039 / DSM 1715 / NCIMB 8712)</name>
    <dbReference type="NCBI Taxonomy" id="395963"/>
    <lineage>
        <taxon>Bacteria</taxon>
        <taxon>Pseudomonadati</taxon>
        <taxon>Pseudomonadota</taxon>
        <taxon>Alphaproteobacteria</taxon>
        <taxon>Hyphomicrobiales</taxon>
        <taxon>Beijerinckiaceae</taxon>
        <taxon>Beijerinckia</taxon>
    </lineage>
</organism>
<evidence type="ECO:0000313" key="5">
    <source>
        <dbReference type="EMBL" id="ACB94638.1"/>
    </source>
</evidence>
<reference evidence="6" key="1">
    <citation type="submission" date="2008-03" db="EMBL/GenBank/DDBJ databases">
        <title>Complete sequence of chromosome of Beijerinckia indica subsp. indica ATCC 9039.</title>
        <authorList>
            <consortium name="US DOE Joint Genome Institute"/>
            <person name="Copeland A."/>
            <person name="Lucas S."/>
            <person name="Lapidus A."/>
            <person name="Glavina del Rio T."/>
            <person name="Dalin E."/>
            <person name="Tice H."/>
            <person name="Bruce D."/>
            <person name="Goodwin L."/>
            <person name="Pitluck S."/>
            <person name="LaButti K."/>
            <person name="Schmutz J."/>
            <person name="Larimer F."/>
            <person name="Land M."/>
            <person name="Hauser L."/>
            <person name="Kyrpides N."/>
            <person name="Mikhailova N."/>
            <person name="Dunfield P.F."/>
            <person name="Dedysh S.N."/>
            <person name="Liesack W."/>
            <person name="Saw J.H."/>
            <person name="Alam M."/>
            <person name="Chen Y."/>
            <person name="Murrell J.C."/>
            <person name="Richardson P."/>
        </authorList>
    </citation>
    <scope>NUCLEOTIDE SEQUENCE [LARGE SCALE GENOMIC DNA]</scope>
    <source>
        <strain evidence="6">ATCC 9039 / DSM 1715 / NCIMB 8712</strain>
    </source>
</reference>
<keyword evidence="6" id="KW-1185">Reference proteome</keyword>
<dbReference type="HOGENOM" id="CLU_056887_2_0_5"/>
<dbReference type="Pfam" id="PF02634">
    <property type="entry name" value="FdhD-NarQ"/>
    <property type="match status" value="1"/>
</dbReference>
<dbReference type="PANTHER" id="PTHR30592">
    <property type="entry name" value="FORMATE DEHYDROGENASE"/>
    <property type="match status" value="1"/>
</dbReference>
<accession>B2II55</accession>
<sequence>MTVSSRDAQTDATLDSSSTDKGSHTSASIMAHWPALCVSTDGVNEENITLAIADETPISLIYNTIPYAVMMATAQDIEDFAIGFSLTEGIVSSYEAIREMTIQKTTAGYEVHLHIAGSDFQRLLQSGRRAMVGRTGCGICGAETADTLIKPLPTIAQGKRIALSALRRALEDLETRQSLNAVVHMVHGAAWVSPEAEILFVREDIGRHNALDKLIGAGLRNKIDFSEGFCLITSRCSYEMVQKAVMAGMPILVAISAPTIRALGVAEERGLTLVALARQRQQVIFTGASRIDLER</sequence>
<dbReference type="PANTHER" id="PTHR30592:SF1">
    <property type="entry name" value="SULFUR CARRIER PROTEIN FDHD"/>
    <property type="match status" value="1"/>
</dbReference>
<proteinExistence type="inferred from homology"/>
<evidence type="ECO:0000313" key="6">
    <source>
        <dbReference type="Proteomes" id="UP000001695"/>
    </source>
</evidence>